<accession>A0A565A5L8</accession>
<dbReference type="VEuPathDB" id="PlasmoDB:PVPAM_060006700"/>
<dbReference type="VEuPathDB" id="PlasmoDB:PVW1_050043100"/>
<dbReference type="EMBL" id="FLZR02000033">
    <property type="protein sequence ID" value="VVA00097.1"/>
    <property type="molecule type" value="Genomic_DNA"/>
</dbReference>
<evidence type="ECO:0000256" key="2">
    <source>
        <dbReference type="SAM" id="Phobius"/>
    </source>
</evidence>
<dbReference type="VEuPathDB" id="PlasmoDB:PVX_034690"/>
<dbReference type="VEuPathDB" id="PlasmoDB:PVP01_0008090"/>
<keyword evidence="2" id="KW-1133">Transmembrane helix</keyword>
<keyword evidence="2" id="KW-0472">Membrane</keyword>
<dbReference type="AlphaFoldDB" id="A0A565A5L8"/>
<dbReference type="OrthoDB" id="10392419at2759"/>
<sequence length="547" mass="60259">MSKPVTAPELTAAQLENEAKKLGLDKMHDGFFSKEEKAKDDTYCNVFDKEKKNNEAAKKLCSTFVYFLEKISKEKKSEHDKYCSYLRYWLYDKIGAMHTDHSKKIDEKVFVNDLIDAGEKTIRHKLKITCAMHTDHSKKIDEKVFVNDLIDAGEKTIRHKLKITCDIPSIKDVNVNDLKYRKLAYIYLKKHDTIEKEIKSIEKSKCDTYMKYLNNINLLYKSYKTQCRSTFLWGVYGPSYADCSSSSSSKYDPSKLIIALNGCKDKASRGSGGSGLGSWLFGWGVFMLYGPSYADCSSSSSSKYDPSKLIIALNGCKDKASRGSGGSGLGSWLFGWGSSSESSSRGKDSPGPGNAKTIDGAGEKGQGASKSLAGLTRSTTAVGQVSSGGSARPVVAAAASGGAVSGPVVPVKPGTPLSLQTGGIPGNGVLTLPSYTSEIKSDPAPVPLGNSPSNLKGEPDKMGSNIIRNIIMGTAILGTIFFLFYYNLSSRLKSSFPKRKRKKKIFEHNYYEEYEKELAKYDSGNLSLDSEDDRYYLNYRPEQNYDY</sequence>
<proteinExistence type="predicted"/>
<feature type="transmembrane region" description="Helical" evidence="2">
    <location>
        <begin position="470"/>
        <end position="488"/>
    </location>
</feature>
<dbReference type="Proteomes" id="UP000220605">
    <property type="component" value="Unassembled WGS sequence"/>
</dbReference>
<feature type="region of interest" description="Disordered" evidence="1">
    <location>
        <begin position="340"/>
        <end position="375"/>
    </location>
</feature>
<evidence type="ECO:0000313" key="3">
    <source>
        <dbReference type="EMBL" id="VVA00097.1"/>
    </source>
</evidence>
<dbReference type="Pfam" id="PF05795">
    <property type="entry name" value="Plasmodium_Vir"/>
    <property type="match status" value="2"/>
</dbReference>
<gene>
    <name evidence="3" type="ORF">PVP01_0008090</name>
</gene>
<protein>
    <submittedName>
        <fullName evidence="3">VIR protein</fullName>
    </submittedName>
</protein>
<keyword evidence="2" id="KW-0812">Transmembrane</keyword>
<reference evidence="3" key="1">
    <citation type="submission" date="2016-07" db="EMBL/GenBank/DDBJ databases">
        <authorList>
            <consortium name="Pathogen Informatics"/>
        </authorList>
    </citation>
    <scope>NUCLEOTIDE SEQUENCE</scope>
</reference>
<name>A0A565A5L8_PLAVI</name>
<evidence type="ECO:0000256" key="1">
    <source>
        <dbReference type="SAM" id="MobiDB-lite"/>
    </source>
</evidence>
<organism evidence="3">
    <name type="scientific">Plasmodium vivax</name>
    <name type="common">malaria parasite P. vivax</name>
    <dbReference type="NCBI Taxonomy" id="5855"/>
    <lineage>
        <taxon>Eukaryota</taxon>
        <taxon>Sar</taxon>
        <taxon>Alveolata</taxon>
        <taxon>Apicomplexa</taxon>
        <taxon>Aconoidasida</taxon>
        <taxon>Haemosporida</taxon>
        <taxon>Plasmodiidae</taxon>
        <taxon>Plasmodium</taxon>
        <taxon>Plasmodium (Plasmodium)</taxon>
    </lineage>
</organism>
<dbReference type="InterPro" id="IPR008780">
    <property type="entry name" value="Plasmodium_Vir"/>
</dbReference>